<dbReference type="OrthoDB" id="10578163at2759"/>
<evidence type="ECO:0000256" key="1">
    <source>
        <dbReference type="SAM" id="MobiDB-lite"/>
    </source>
</evidence>
<organism evidence="4">
    <name type="scientific">Schistocephalus solidus</name>
    <name type="common">Tapeworm</name>
    <dbReference type="NCBI Taxonomy" id="70667"/>
    <lineage>
        <taxon>Eukaryota</taxon>
        <taxon>Metazoa</taxon>
        <taxon>Spiralia</taxon>
        <taxon>Lophotrochozoa</taxon>
        <taxon>Platyhelminthes</taxon>
        <taxon>Cestoda</taxon>
        <taxon>Eucestoda</taxon>
        <taxon>Diphyllobothriidea</taxon>
        <taxon>Diphyllobothriidae</taxon>
        <taxon>Schistocephalus</taxon>
    </lineage>
</organism>
<keyword evidence="3" id="KW-1185">Reference proteome</keyword>
<dbReference type="EMBL" id="UYSU01039649">
    <property type="protein sequence ID" value="VDM01543.1"/>
    <property type="molecule type" value="Genomic_DNA"/>
</dbReference>
<accession>A0A183TFA9</accession>
<feature type="compositionally biased region" description="Pro residues" evidence="1">
    <location>
        <begin position="190"/>
        <end position="202"/>
    </location>
</feature>
<reference evidence="4" key="1">
    <citation type="submission" date="2016-06" db="UniProtKB">
        <authorList>
            <consortium name="WormBaseParasite"/>
        </authorList>
    </citation>
    <scope>IDENTIFICATION</scope>
</reference>
<evidence type="ECO:0000313" key="4">
    <source>
        <dbReference type="WBParaSite" id="SSLN_0001572401-mRNA-1"/>
    </source>
</evidence>
<dbReference type="Proteomes" id="UP000275846">
    <property type="component" value="Unassembled WGS sequence"/>
</dbReference>
<proteinExistence type="predicted"/>
<evidence type="ECO:0000313" key="2">
    <source>
        <dbReference type="EMBL" id="VDM01543.1"/>
    </source>
</evidence>
<feature type="region of interest" description="Disordered" evidence="1">
    <location>
        <begin position="146"/>
        <end position="234"/>
    </location>
</feature>
<sequence>MGMCILLYRNSETLPNASEVIGPTKLCCSSDVHAVGRFCSDSNSSVNYKNDYPDKALVLRPRIFTVSAAVYSSQNRSTEYDPYDSYAAYRGHGLFLSEAVTTAANGLKDIAPVDLCPTDPGYAQESSVEFGDYDYGCLRASTDEEVSTTTNHHHHHHLPHHYHQHHLTTTSINHHQNHHQHHQLLTSSPTSPPLPPKPPPAPTSTKTTTKTTTSTTSTPPAPPHHHQHQPPPPP</sequence>
<evidence type="ECO:0000313" key="3">
    <source>
        <dbReference type="Proteomes" id="UP000275846"/>
    </source>
</evidence>
<reference evidence="2 3" key="2">
    <citation type="submission" date="2018-11" db="EMBL/GenBank/DDBJ databases">
        <authorList>
            <consortium name="Pathogen Informatics"/>
        </authorList>
    </citation>
    <scope>NUCLEOTIDE SEQUENCE [LARGE SCALE GENOMIC DNA]</scope>
    <source>
        <strain evidence="2 3">NST_G2</strain>
    </source>
</reference>
<dbReference type="WBParaSite" id="SSLN_0001572401-mRNA-1">
    <property type="protein sequence ID" value="SSLN_0001572401-mRNA-1"/>
    <property type="gene ID" value="SSLN_0001572401"/>
</dbReference>
<protein>
    <submittedName>
        <fullName evidence="4">DUF2263 domain-containing protein</fullName>
    </submittedName>
</protein>
<feature type="compositionally biased region" description="Low complexity" evidence="1">
    <location>
        <begin position="203"/>
        <end position="218"/>
    </location>
</feature>
<dbReference type="AlphaFoldDB" id="A0A183TFA9"/>
<name>A0A183TFA9_SCHSO</name>
<feature type="compositionally biased region" description="Basic residues" evidence="1">
    <location>
        <begin position="151"/>
        <end position="166"/>
    </location>
</feature>
<gene>
    <name evidence="2" type="ORF">SSLN_LOCUS15157</name>
</gene>